<dbReference type="NCBIfam" id="TIGR01054">
    <property type="entry name" value="rgy"/>
    <property type="match status" value="1"/>
</dbReference>
<keyword evidence="6 14" id="KW-0863">Zinc-finger</keyword>
<dbReference type="GO" id="GO:0006260">
    <property type="term" value="P:DNA replication"/>
    <property type="evidence" value="ECO:0007669"/>
    <property type="project" value="UniProtKB-UniRule"/>
</dbReference>
<evidence type="ECO:0000259" key="16">
    <source>
        <dbReference type="PROSITE" id="PS50880"/>
    </source>
</evidence>
<dbReference type="EMBL" id="DTBZ01000155">
    <property type="protein sequence ID" value="HGQ18945.1"/>
    <property type="molecule type" value="Genomic_DNA"/>
</dbReference>
<comment type="cofactor">
    <cofactor evidence="14">
        <name>Zn(2+)</name>
        <dbReference type="ChEBI" id="CHEBI:29105"/>
    </cofactor>
    <text evidence="14">Binds 1 or 2 zinc ions per subunit.</text>
</comment>
<feature type="domain" description="Topo IA-type catalytic" evidence="19">
    <location>
        <begin position="790"/>
        <end position="1201"/>
    </location>
</feature>
<keyword evidence="10 14" id="KW-0238">DNA-binding</keyword>
<dbReference type="PRINTS" id="PR00417">
    <property type="entry name" value="PRTPISMRASEI"/>
</dbReference>
<dbReference type="GO" id="GO:0003677">
    <property type="term" value="F:DNA binding"/>
    <property type="evidence" value="ECO:0007669"/>
    <property type="project" value="UniProtKB-UniRule"/>
</dbReference>
<dbReference type="EC" id="5.6.2.-" evidence="14"/>
<evidence type="ECO:0000259" key="17">
    <source>
        <dbReference type="PROSITE" id="PS51192"/>
    </source>
</evidence>
<evidence type="ECO:0000259" key="19">
    <source>
        <dbReference type="PROSITE" id="PS52039"/>
    </source>
</evidence>
<dbReference type="SUPFAM" id="SSF52540">
    <property type="entry name" value="P-loop containing nucleoside triphosphate hydrolases"/>
    <property type="match status" value="2"/>
</dbReference>
<dbReference type="SUPFAM" id="SSF56712">
    <property type="entry name" value="Prokaryotic type I DNA topoisomerase"/>
    <property type="match status" value="1"/>
</dbReference>
<organism evidence="20">
    <name type="scientific">Ignisphaera aggregans</name>
    <dbReference type="NCBI Taxonomy" id="334771"/>
    <lineage>
        <taxon>Archaea</taxon>
        <taxon>Thermoproteota</taxon>
        <taxon>Thermoprotei</taxon>
        <taxon>Desulfurococcales</taxon>
        <taxon>Desulfurococcaceae</taxon>
        <taxon>Ignisphaera</taxon>
    </lineage>
</organism>
<dbReference type="Gene3D" id="1.10.290.10">
    <property type="entry name" value="Topoisomerase I, domain 4"/>
    <property type="match status" value="1"/>
</dbReference>
<comment type="catalytic activity">
    <reaction evidence="13 14 15">
        <text>ATP + H2O = ADP + phosphate + H(+)</text>
        <dbReference type="Rhea" id="RHEA:13065"/>
        <dbReference type="ChEBI" id="CHEBI:15377"/>
        <dbReference type="ChEBI" id="CHEBI:15378"/>
        <dbReference type="ChEBI" id="CHEBI:30616"/>
        <dbReference type="ChEBI" id="CHEBI:43474"/>
        <dbReference type="ChEBI" id="CHEBI:456216"/>
    </reaction>
</comment>
<evidence type="ECO:0000256" key="6">
    <source>
        <dbReference type="ARBA" id="ARBA00022771"/>
    </source>
</evidence>
<dbReference type="GO" id="GO:0160097">
    <property type="term" value="F:reverse gyrase activity"/>
    <property type="evidence" value="ECO:0007669"/>
    <property type="project" value="UniProtKB-UniRule"/>
</dbReference>
<name>A0A7J3JSI9_9CREN</name>
<keyword evidence="3 14" id="KW-0963">Cytoplasm</keyword>
<comment type="caution">
    <text evidence="20">The sequence shown here is derived from an EMBL/GenBank/DDBJ whole genome shotgun (WGS) entry which is preliminary data.</text>
</comment>
<dbReference type="SMART" id="SM00487">
    <property type="entry name" value="DEXDc"/>
    <property type="match status" value="1"/>
</dbReference>
<dbReference type="PROSITE" id="PS52037">
    <property type="entry name" value="ZF_RG_C"/>
    <property type="match status" value="1"/>
</dbReference>
<evidence type="ECO:0000256" key="10">
    <source>
        <dbReference type="ARBA" id="ARBA00023125"/>
    </source>
</evidence>
<dbReference type="InterPro" id="IPR013497">
    <property type="entry name" value="Topo_IA_cen"/>
</dbReference>
<sequence length="1225" mass="139456">MGNSVMIVAYRHGCPVCGGYITNEELAIGRCSRCNSDLGTSNIGERLLQILIKEVENFENFFTAVTGFKPLPLQVYWIKRLLFGDSFALIAPTGIGKSTLLAIYALYRAYFYGNKVYIITPTREIAKQFYTRICGYIENMRRYGYISDKIRIVFYDSTAKNTSELKDAVKDGVFDILITSAAFLSRYHTVITDKKIDIVIADDLDSILKNSKNIDRLLRLLGFTDTVIEKCIKLVKMKQNLIVAKASKKPEIVEELRNTIMGLEAEVKNEISKRATQLVVASATGRARGLKSHVLRELLGFDTGAMFEYWRNIEDLYSYIDSEMYTRILEIVKNANSGIIFYSNMYKEYVDNLCEEFAKNGIKFAIAKSGNRAVDKFRSGEINVVVGPASYYGILVRGLDEPLRVRFTIFIGIPQIVRDLYESLNNIRFMYIVLRKLEEIGVELSTLRNQLIEIIQKSTPALLIVYSKLLKNPINIPQDLANNIRVLQHIKERLYEEVRRQVNVNGKLVIDGYCIIVEHGGKLMVVKPDPYTYVQASGRASRLFNGYKTFGLSIVFEKYKELIDILEYRLKRLVNFNGFRELDMKNIEECICKIVESRVHRNSSDIRGGISTALIVVESPTKAKTIASMFGKPAKRIFNDVIVYETIVPIDMDRVYIAMVTATLGHMVDLVTDEGFHGVKTEQGRYIPIYDFIARCRNCGYQHVGVYDSCPYCGSLNIFVSSSVYNVLKKLALEVDKIFIASDPDTEGEKIAFDVKSLLLPYNKNVYRIEFREVTRSAFLESLKNHRDVDIKKVEAQITRRIADRWIGFEVSLWLQNYFNKPWLGAGRVQTPILLWNVDRYREYREKLGYVVKFDINGYTGRLYLGNIGREYVERIVSIINEKGFEVENVKVYEKIIPPPPPYTTDTLLSDASNFLTFSASKTMSIAQTLFELGFITYHRTDSTRVSPIGIAIAREVLSRAGMIQQFTPRTWDRAIEGENAHEAIRPTNPYTPDELIEMAVRGEVGIIVNIGKEHIKLYDLIFRRFIASQMSHAKIRFMSATLKIDRYSVDVEVPVEIIEEGFTKVYRIVYLFPQLKELLNVGSIKPSSITVTKGSDRGLYRVSDLIRLLKEHGIGRPSTYAKAIDNNIRHGYIILSKRKKVAIPTKLGIEVSDIIREHFENIVGANATRDLEKLIDYVEEGSMEIYEALNRIKSVVDAIQSATSIQSLAGLNTSTDLALITSAQ</sequence>
<proteinExistence type="inferred from homology"/>
<dbReference type="InterPro" id="IPR014001">
    <property type="entry name" value="Helicase_ATP-bd"/>
</dbReference>
<evidence type="ECO:0000256" key="15">
    <source>
        <dbReference type="RuleBase" id="RU004026"/>
    </source>
</evidence>
<dbReference type="Pfam" id="PF01131">
    <property type="entry name" value="Topoisom_bac"/>
    <property type="match status" value="1"/>
</dbReference>
<dbReference type="PANTHER" id="PTHR43505">
    <property type="entry name" value="REVERSE GYRASE"/>
    <property type="match status" value="1"/>
</dbReference>
<dbReference type="Pfam" id="PF01751">
    <property type="entry name" value="Toprim"/>
    <property type="match status" value="1"/>
</dbReference>
<comment type="subunit">
    <text evidence="2 14">Monomer.</text>
</comment>
<evidence type="ECO:0000256" key="4">
    <source>
        <dbReference type="ARBA" id="ARBA00022723"/>
    </source>
</evidence>
<dbReference type="InterPro" id="IPR003601">
    <property type="entry name" value="Topo_IA_2"/>
</dbReference>
<dbReference type="PROSITE" id="PS51192">
    <property type="entry name" value="HELICASE_ATP_BIND_1"/>
    <property type="match status" value="1"/>
</dbReference>
<evidence type="ECO:0000256" key="7">
    <source>
        <dbReference type="ARBA" id="ARBA00022833"/>
    </source>
</evidence>
<dbReference type="HAMAP" id="MF_01125">
    <property type="entry name" value="Reverse_gyrase"/>
    <property type="match status" value="1"/>
</dbReference>
<evidence type="ECO:0000256" key="12">
    <source>
        <dbReference type="ARBA" id="ARBA00043976"/>
    </source>
</evidence>
<dbReference type="AlphaFoldDB" id="A0A7J3JSI9"/>
<keyword evidence="4 14" id="KW-0479">Metal-binding</keyword>
<dbReference type="GO" id="GO:0005524">
    <property type="term" value="F:ATP binding"/>
    <property type="evidence" value="ECO:0007669"/>
    <property type="project" value="UniProtKB-UniRule"/>
</dbReference>
<evidence type="ECO:0000313" key="20">
    <source>
        <dbReference type="EMBL" id="HGQ18945.1"/>
    </source>
</evidence>
<dbReference type="Gene3D" id="3.40.50.300">
    <property type="entry name" value="P-loop containing nucleotide triphosphate hydrolases"/>
    <property type="match status" value="3"/>
</dbReference>
<dbReference type="InterPro" id="IPR027417">
    <property type="entry name" value="P-loop_NTPase"/>
</dbReference>
<feature type="region of interest" description="Topoisomerase I" evidence="14">
    <location>
        <begin position="608"/>
        <end position="1225"/>
    </location>
</feature>
<evidence type="ECO:0000256" key="1">
    <source>
        <dbReference type="ARBA" id="ARBA00004496"/>
    </source>
</evidence>
<dbReference type="InterPro" id="IPR023405">
    <property type="entry name" value="Topo_IA_core_domain"/>
</dbReference>
<evidence type="ECO:0000256" key="11">
    <source>
        <dbReference type="ARBA" id="ARBA00023235"/>
    </source>
</evidence>
<dbReference type="InterPro" id="IPR003602">
    <property type="entry name" value="Topo_IA_DNA-bd_dom"/>
</dbReference>
<evidence type="ECO:0000256" key="3">
    <source>
        <dbReference type="ARBA" id="ARBA00022490"/>
    </source>
</evidence>
<dbReference type="Pfam" id="PF00270">
    <property type="entry name" value="DEAD"/>
    <property type="match status" value="1"/>
</dbReference>
<dbReference type="PROSITE" id="PS50880">
    <property type="entry name" value="TOPRIM"/>
    <property type="match status" value="1"/>
</dbReference>
<dbReference type="SMART" id="SM00436">
    <property type="entry name" value="TOP1Bc"/>
    <property type="match status" value="1"/>
</dbReference>
<accession>A0A7J3JSI9</accession>
<keyword evidence="9 14" id="KW-0799">Topoisomerase</keyword>
<dbReference type="GO" id="GO:0008270">
    <property type="term" value="F:zinc ion binding"/>
    <property type="evidence" value="ECO:0007669"/>
    <property type="project" value="UniProtKB-UniRule"/>
</dbReference>
<gene>
    <name evidence="14 20" type="primary">rgy</name>
    <name evidence="20" type="ORF">ENU30_08255</name>
</gene>
<dbReference type="InterPro" id="IPR013824">
    <property type="entry name" value="Topo_IA_cen_sub1"/>
</dbReference>
<dbReference type="Gene3D" id="2.60.510.20">
    <property type="match status" value="1"/>
</dbReference>
<dbReference type="InterPro" id="IPR040569">
    <property type="entry name" value="Znf_Rg"/>
</dbReference>
<comment type="similarity">
    <text evidence="12 14">In the N-terminal section; belongs to the DEAD box helicase family. DDVD subfamily.</text>
</comment>
<evidence type="ECO:0000259" key="18">
    <source>
        <dbReference type="PROSITE" id="PS52036"/>
    </source>
</evidence>
<dbReference type="GO" id="GO:0006265">
    <property type="term" value="P:DNA topological change"/>
    <property type="evidence" value="ECO:0007669"/>
    <property type="project" value="UniProtKB-UniRule"/>
</dbReference>
<evidence type="ECO:0000256" key="13">
    <source>
        <dbReference type="ARBA" id="ARBA00049360"/>
    </source>
</evidence>
<dbReference type="PANTHER" id="PTHR43505:SF1">
    <property type="entry name" value="REVERSE GYRASE"/>
    <property type="match status" value="1"/>
</dbReference>
<dbReference type="PROSITE" id="PS52036">
    <property type="entry name" value="ZF_RG_N"/>
    <property type="match status" value="1"/>
</dbReference>
<dbReference type="SMART" id="SM00493">
    <property type="entry name" value="TOPRIM"/>
    <property type="match status" value="1"/>
</dbReference>
<dbReference type="PROSITE" id="PS52039">
    <property type="entry name" value="TOPO_IA_2"/>
    <property type="match status" value="1"/>
</dbReference>
<dbReference type="GO" id="GO:0016787">
    <property type="term" value="F:hydrolase activity"/>
    <property type="evidence" value="ECO:0007669"/>
    <property type="project" value="UniProtKB-KW"/>
</dbReference>
<comment type="domain">
    <text evidence="14">Introduction of positive supercoils requires the cooperation of both domains. The helicase-like domain probably does not directly unwind DNA, but more likely acts by driving ATP-dependent conformational changes within the whole enzyme. A beta hairpin in the 'latch' region of the N-terminal domain plays a regulatory role in the enzyme, repressing topoisomerase activity in the absence of ATP and preventing the enzyme from acting as an ATP-independent relaxing enzyme; it also helps to coordinate nucleotide hydrolysis by the ATPase domain with the supercoiling activity of the topoisomerase domain.</text>
</comment>
<keyword evidence="8 14" id="KW-0067">ATP-binding</keyword>
<comment type="function">
    <text evidence="15">Modifies the topological state of DNA by introducing positive supercoils in an ATP-dependent process, increasing the linking number in steps of +1. Binds to single-stranded DNA, transiently cleaves and then rejoins the ends, introducing a positive supercoil in the process. The scissile phosphodiester is attacked by the catalytic tyrosine of the enzyme, resulting in the formation of a DNA-(5'-phosphotyrosyl)-enzyme intermediate. Involved in rewinding DNA strands in regions of the chromosome that have opened up to allow replication, transcription, DNA repair and/or for DNA protection.</text>
</comment>
<dbReference type="InterPro" id="IPR013826">
    <property type="entry name" value="Topo_IA_cen_sub3"/>
</dbReference>
<feature type="domain" description="RG N-terminal-type" evidence="18">
    <location>
        <begin position="6"/>
        <end position="42"/>
    </location>
</feature>
<keyword evidence="11 14" id="KW-0413">Isomerase</keyword>
<dbReference type="InterPro" id="IPR005736">
    <property type="entry name" value="Reverse_gyrase"/>
</dbReference>
<dbReference type="GO" id="GO:0005737">
    <property type="term" value="C:cytoplasm"/>
    <property type="evidence" value="ECO:0007669"/>
    <property type="project" value="UniProtKB-SubCell"/>
</dbReference>
<reference evidence="20" key="1">
    <citation type="journal article" date="2020" name="mSystems">
        <title>Genome- and Community-Level Interaction Insights into Carbon Utilization and Element Cycling Functions of Hydrothermarchaeota in Hydrothermal Sediment.</title>
        <authorList>
            <person name="Zhou Z."/>
            <person name="Liu Y."/>
            <person name="Xu W."/>
            <person name="Pan J."/>
            <person name="Luo Z.H."/>
            <person name="Li M."/>
        </authorList>
    </citation>
    <scope>NUCLEOTIDE SEQUENCE [LARGE SCALE GENOMIC DNA]</scope>
    <source>
        <strain evidence="20">SpSt-657</strain>
    </source>
</reference>
<dbReference type="InterPro" id="IPR006171">
    <property type="entry name" value="TOPRIM_dom"/>
</dbReference>
<protein>
    <recommendedName>
        <fullName evidence="14 15">Reverse gyrase</fullName>
        <ecNumber evidence="14">5.6.2.-</ecNumber>
    </recommendedName>
</protein>
<evidence type="ECO:0000256" key="9">
    <source>
        <dbReference type="ARBA" id="ARBA00023029"/>
    </source>
</evidence>
<comment type="miscellaneous">
    <text evidence="14">This enzyme is the only unique feature of hyperthermophilic bacteria/archaea known and seems to be essential for adaptation to life at high temperatures. It may play a role in stabilization of DNA at high temperatures.</text>
</comment>
<keyword evidence="7 14" id="KW-0862">Zinc</keyword>
<dbReference type="InterPro" id="IPR011545">
    <property type="entry name" value="DEAD/DEAH_box_helicase_dom"/>
</dbReference>
<feature type="binding site" evidence="14">
    <location>
        <position position="74"/>
    </location>
    <ligand>
        <name>ATP</name>
        <dbReference type="ChEBI" id="CHEBI:30616"/>
    </ligand>
</feature>
<comment type="subcellular location">
    <subcellularLocation>
        <location evidence="1 14">Cytoplasm</location>
    </subcellularLocation>
</comment>
<feature type="domain" description="Toprim" evidence="16">
    <location>
        <begin position="612"/>
        <end position="774"/>
    </location>
</feature>
<evidence type="ECO:0000256" key="5">
    <source>
        <dbReference type="ARBA" id="ARBA00022741"/>
    </source>
</evidence>
<feature type="active site" description="O-(5'-phospho-DNA)-tyrosine intermediate" evidence="14">
    <location>
        <position position="938"/>
    </location>
</feature>
<dbReference type="Gene3D" id="1.10.460.10">
    <property type="entry name" value="Topoisomerase I, domain 2"/>
    <property type="match status" value="1"/>
</dbReference>
<keyword evidence="14 20" id="KW-0378">Hydrolase</keyword>
<comment type="function">
    <text evidence="14">Modifies the topological state of DNA by introducing positive supercoils in an ATP-dependent process, increasing the linking number in steps of +1. Binds to single-stranded DNA, transiently cleaves and then rejoins the ends, introducing a positive supercoil in the process. The scissile phosphodiester is attacked by the catalytic tyrosine of the enzyme, resulting in the formation of a DNA-(5'-phosphotyrosyl)-enzyme intermediate. Probably involved in rewinding DNA strands in regions of the chromosome that have opened up to allow replication, transcription, DNA repair and/or for DNA protection.</text>
</comment>
<evidence type="ECO:0000256" key="2">
    <source>
        <dbReference type="ARBA" id="ARBA00011245"/>
    </source>
</evidence>
<dbReference type="CDD" id="cd00186">
    <property type="entry name" value="TOP1Ac"/>
    <property type="match status" value="1"/>
</dbReference>
<dbReference type="Gene3D" id="3.40.50.140">
    <property type="match status" value="1"/>
</dbReference>
<evidence type="ECO:0000256" key="8">
    <source>
        <dbReference type="ARBA" id="ARBA00022840"/>
    </source>
</evidence>
<dbReference type="GO" id="GO:0008094">
    <property type="term" value="F:ATP-dependent activity, acting on DNA"/>
    <property type="evidence" value="ECO:0007669"/>
    <property type="project" value="UniProtKB-UniRule"/>
</dbReference>
<feature type="domain" description="Helicase ATP-binding" evidence="17">
    <location>
        <begin position="78"/>
        <end position="245"/>
    </location>
</feature>
<dbReference type="SMART" id="SM00437">
    <property type="entry name" value="TOP1Ac"/>
    <property type="match status" value="1"/>
</dbReference>
<keyword evidence="5 14" id="KW-0547">Nucleotide-binding</keyword>
<comment type="similarity">
    <text evidence="14">In the C-terminal section; belongs to the type IA topoisomerase family.</text>
</comment>
<evidence type="ECO:0000256" key="14">
    <source>
        <dbReference type="HAMAP-Rule" id="MF_01125"/>
    </source>
</evidence>